<dbReference type="RefSeq" id="WP_331302601.1">
    <property type="nucleotide sequence ID" value="NZ_MLCA01000008.1"/>
</dbReference>
<keyword evidence="5 7" id="KW-1133">Transmembrane helix</keyword>
<feature type="transmembrane region" description="Helical" evidence="7">
    <location>
        <begin position="163"/>
        <end position="185"/>
    </location>
</feature>
<feature type="transmembrane region" description="Helical" evidence="7">
    <location>
        <begin position="335"/>
        <end position="357"/>
    </location>
</feature>
<feature type="transmembrane region" description="Helical" evidence="7">
    <location>
        <begin position="17"/>
        <end position="34"/>
    </location>
</feature>
<evidence type="ECO:0000313" key="9">
    <source>
        <dbReference type="Proteomes" id="UP001355206"/>
    </source>
</evidence>
<dbReference type="Proteomes" id="UP001355206">
    <property type="component" value="Unassembled WGS sequence"/>
</dbReference>
<proteinExistence type="inferred from homology"/>
<keyword evidence="4 7" id="KW-0812">Transmembrane</keyword>
<evidence type="ECO:0000256" key="7">
    <source>
        <dbReference type="SAM" id="Phobius"/>
    </source>
</evidence>
<feature type="transmembrane region" description="Helical" evidence="7">
    <location>
        <begin position="229"/>
        <end position="249"/>
    </location>
</feature>
<dbReference type="EMBL" id="MLCA01000008">
    <property type="protein sequence ID" value="MEE7492039.1"/>
    <property type="molecule type" value="Genomic_DNA"/>
</dbReference>
<comment type="caution">
    <text evidence="8">The sequence shown here is derived from an EMBL/GenBank/DDBJ whole genome shotgun (WGS) entry which is preliminary data.</text>
</comment>
<feature type="transmembrane region" description="Helical" evidence="7">
    <location>
        <begin position="269"/>
        <end position="287"/>
    </location>
</feature>
<dbReference type="PANTHER" id="PTHR30106:SF2">
    <property type="entry name" value="UPF0324 INNER MEMBRANE PROTEIN YEIH"/>
    <property type="match status" value="1"/>
</dbReference>
<evidence type="ECO:0000256" key="2">
    <source>
        <dbReference type="ARBA" id="ARBA00007977"/>
    </source>
</evidence>
<feature type="transmembrane region" description="Helical" evidence="7">
    <location>
        <begin position="46"/>
        <end position="64"/>
    </location>
</feature>
<feature type="transmembrane region" description="Helical" evidence="7">
    <location>
        <begin position="70"/>
        <end position="91"/>
    </location>
</feature>
<feature type="transmembrane region" description="Helical" evidence="7">
    <location>
        <begin position="197"/>
        <end position="217"/>
    </location>
</feature>
<dbReference type="InterPro" id="IPR018383">
    <property type="entry name" value="UPF0324_pro"/>
</dbReference>
<gene>
    <name evidence="8" type="ORF">MOTC310_16790</name>
</gene>
<dbReference type="PANTHER" id="PTHR30106">
    <property type="entry name" value="INNER MEMBRANE PROTEIN YEIH-RELATED"/>
    <property type="match status" value="1"/>
</dbReference>
<sequence length="360" mass="36188">MPRDATAPSIAQFTRRILPGFGLCLAVTAVAIGLETIEERVFGRAWLEALVLAIVLGTALRTAWNPGPRFFPGIAFGAKTVLEVAVVLLGASLSVGTLLAAGPGLLIGIAGVVLLAIAVSYGIGRALGLHPRLAILVACGNSICGNSAIAATAPVIGADGEDVASSIAFTAVLGVLVVLGLPLLVPLLDLSPMQYGVLAGLTVYAVPQVLAATAPVAALSVQVGTLVKLVRVLMLGPVVLALSLGASHLREEADEAAPHVTAGVRPKPGRIAVHRLVPWFILAFLAMAGLRSGGLIPQVALPSTAATANLLTIVSMAALGLGVDVRSVVGAGPRVTLAVIASLAALTAVSLGLIRILGIA</sequence>
<evidence type="ECO:0000256" key="5">
    <source>
        <dbReference type="ARBA" id="ARBA00022989"/>
    </source>
</evidence>
<evidence type="ECO:0000256" key="3">
    <source>
        <dbReference type="ARBA" id="ARBA00022475"/>
    </source>
</evidence>
<organism evidence="8 9">
    <name type="scientific">Methylobacterium oryzae</name>
    <dbReference type="NCBI Taxonomy" id="334852"/>
    <lineage>
        <taxon>Bacteria</taxon>
        <taxon>Pseudomonadati</taxon>
        <taxon>Pseudomonadota</taxon>
        <taxon>Alphaproteobacteria</taxon>
        <taxon>Hyphomicrobiales</taxon>
        <taxon>Methylobacteriaceae</taxon>
        <taxon>Methylobacterium</taxon>
    </lineage>
</organism>
<keyword evidence="6 7" id="KW-0472">Membrane</keyword>
<feature type="transmembrane region" description="Helical" evidence="7">
    <location>
        <begin position="299"/>
        <end position="323"/>
    </location>
</feature>
<protein>
    <submittedName>
        <fullName evidence="8">Sulfate exporter family transporter</fullName>
    </submittedName>
</protein>
<accession>A0ABU7TQC3</accession>
<dbReference type="Pfam" id="PF03601">
    <property type="entry name" value="Cons_hypoth698"/>
    <property type="match status" value="1"/>
</dbReference>
<reference evidence="8 9" key="1">
    <citation type="journal article" date="2012" name="Genet. Mol. Biol.">
        <title>Analysis of 16S rRNA and mxaF genes revealing insights into Methylobacterium niche-specific plant association.</title>
        <authorList>
            <person name="Dourado M.N."/>
            <person name="Andreote F.D."/>
            <person name="Dini-Andreote F."/>
            <person name="Conti R."/>
            <person name="Araujo J.M."/>
            <person name="Araujo W.L."/>
        </authorList>
    </citation>
    <scope>NUCLEOTIDE SEQUENCE [LARGE SCALE GENOMIC DNA]</scope>
    <source>
        <strain evidence="8 9">TC3-10</strain>
    </source>
</reference>
<comment type="similarity">
    <text evidence="2">Belongs to the UPF0324 family.</text>
</comment>
<evidence type="ECO:0000256" key="1">
    <source>
        <dbReference type="ARBA" id="ARBA00004651"/>
    </source>
</evidence>
<keyword evidence="9" id="KW-1185">Reference proteome</keyword>
<name>A0ABU7TQC3_9HYPH</name>
<comment type="subcellular location">
    <subcellularLocation>
        <location evidence="1">Cell membrane</location>
        <topology evidence="1">Multi-pass membrane protein</topology>
    </subcellularLocation>
</comment>
<evidence type="ECO:0000256" key="4">
    <source>
        <dbReference type="ARBA" id="ARBA00022692"/>
    </source>
</evidence>
<keyword evidence="3" id="KW-1003">Cell membrane</keyword>
<evidence type="ECO:0000256" key="6">
    <source>
        <dbReference type="ARBA" id="ARBA00023136"/>
    </source>
</evidence>
<feature type="transmembrane region" description="Helical" evidence="7">
    <location>
        <begin position="98"/>
        <end position="121"/>
    </location>
</feature>
<evidence type="ECO:0000313" key="8">
    <source>
        <dbReference type="EMBL" id="MEE7492039.1"/>
    </source>
</evidence>
<feature type="transmembrane region" description="Helical" evidence="7">
    <location>
        <begin position="133"/>
        <end position="156"/>
    </location>
</feature>